<proteinExistence type="predicted"/>
<protein>
    <submittedName>
        <fullName evidence="3">M23 family metallopeptidase</fullName>
        <ecNumber evidence="3">3.4.24.-</ecNumber>
    </submittedName>
</protein>
<name>A0AAW9R772_9GAMM</name>
<dbReference type="CDD" id="cd12797">
    <property type="entry name" value="M23_peptidase"/>
    <property type="match status" value="1"/>
</dbReference>
<gene>
    <name evidence="3" type="ORF">WB794_07130</name>
</gene>
<dbReference type="PANTHER" id="PTHR21666:SF285">
    <property type="entry name" value="M23 FAMILY METALLOPEPTIDASE"/>
    <property type="match status" value="1"/>
</dbReference>
<keyword evidence="3" id="KW-0378">Hydrolase</keyword>
<dbReference type="Pfam" id="PF01551">
    <property type="entry name" value="Peptidase_M23"/>
    <property type="match status" value="1"/>
</dbReference>
<dbReference type="GO" id="GO:0004222">
    <property type="term" value="F:metalloendopeptidase activity"/>
    <property type="evidence" value="ECO:0007669"/>
    <property type="project" value="TreeGrafter"/>
</dbReference>
<dbReference type="EMBL" id="JBBDHC010000008">
    <property type="protein sequence ID" value="MEJ1249444.1"/>
    <property type="molecule type" value="Genomic_DNA"/>
</dbReference>
<dbReference type="Gene3D" id="2.70.70.10">
    <property type="entry name" value="Glucose Permease (Domain IIA)"/>
    <property type="match status" value="1"/>
</dbReference>
<dbReference type="AlphaFoldDB" id="A0AAW9R772"/>
<dbReference type="Proteomes" id="UP001364472">
    <property type="component" value="Unassembled WGS sequence"/>
</dbReference>
<evidence type="ECO:0000256" key="1">
    <source>
        <dbReference type="SAM" id="MobiDB-lite"/>
    </source>
</evidence>
<dbReference type="InterPro" id="IPR050570">
    <property type="entry name" value="Cell_wall_metabolism_enzyme"/>
</dbReference>
<feature type="domain" description="M23ase beta-sheet core" evidence="2">
    <location>
        <begin position="161"/>
        <end position="256"/>
    </location>
</feature>
<evidence type="ECO:0000259" key="2">
    <source>
        <dbReference type="Pfam" id="PF01551"/>
    </source>
</evidence>
<dbReference type="PANTHER" id="PTHR21666">
    <property type="entry name" value="PEPTIDASE-RELATED"/>
    <property type="match status" value="1"/>
</dbReference>
<dbReference type="InterPro" id="IPR011055">
    <property type="entry name" value="Dup_hybrid_motif"/>
</dbReference>
<evidence type="ECO:0000313" key="4">
    <source>
        <dbReference type="Proteomes" id="UP001364472"/>
    </source>
</evidence>
<evidence type="ECO:0000313" key="3">
    <source>
        <dbReference type="EMBL" id="MEJ1249444.1"/>
    </source>
</evidence>
<accession>A0AAW9R772</accession>
<dbReference type="FunFam" id="2.70.70.10:FF:000019">
    <property type="entry name" value="M23 family peptidase"/>
    <property type="match status" value="1"/>
</dbReference>
<organism evidence="3 4">
    <name type="scientific">Denitratimonas tolerans</name>
    <dbReference type="NCBI Taxonomy" id="1338420"/>
    <lineage>
        <taxon>Bacteria</taxon>
        <taxon>Pseudomonadati</taxon>
        <taxon>Pseudomonadota</taxon>
        <taxon>Gammaproteobacteria</taxon>
        <taxon>Lysobacterales</taxon>
        <taxon>Lysobacteraceae</taxon>
        <taxon>Denitratimonas</taxon>
    </lineage>
</organism>
<dbReference type="SUPFAM" id="SSF51261">
    <property type="entry name" value="Duplicated hybrid motif"/>
    <property type="match status" value="1"/>
</dbReference>
<comment type="caution">
    <text evidence="3">The sequence shown here is derived from an EMBL/GenBank/DDBJ whole genome shotgun (WGS) entry which is preliminary data.</text>
</comment>
<reference evidence="3 4" key="1">
    <citation type="journal article" date="2016" name="Antonie Van Leeuwenhoek">
        <title>Denitratimonas tolerans gen. nov., sp. nov., a denitrifying bacterium isolated from a bioreactor for tannery wastewater treatment.</title>
        <authorList>
            <person name="Han S.I."/>
            <person name="Kim J.O."/>
            <person name="Lee Y.R."/>
            <person name="Ekpeghere K.I."/>
            <person name="Koh S.C."/>
            <person name="Whang K.S."/>
        </authorList>
    </citation>
    <scope>NUCLEOTIDE SEQUENCE [LARGE SCALE GENOMIC DNA]</scope>
    <source>
        <strain evidence="3 4">KACC 17565</strain>
    </source>
</reference>
<sequence>MLSGTSDDARATPTHRTALPESVQQGSLVFGRTRPGSTVALHGKALRVSSDGRFAFGVGRDEVRNARVDVALPDGTRERIDVAVKKRDWPVERVTGVPQKTVDPPPEIAARIAREQAAVAAERNRDDDRPDLFNGFIWPLDGRISGRFGRQRIYNGTPGAPHSGTDIAAPQGTPIRAPAAGVVVFADADLYLTGGTVLIDHGHGVGSNFLHLSKLDVAAGQRVEQGDVIGRVGATGRATGPHLHWGLTWFQTRLDPQLLELPPR</sequence>
<dbReference type="InterPro" id="IPR016047">
    <property type="entry name" value="M23ase_b-sheet_dom"/>
</dbReference>
<feature type="region of interest" description="Disordered" evidence="1">
    <location>
        <begin position="1"/>
        <end position="20"/>
    </location>
</feature>
<dbReference type="EC" id="3.4.24.-" evidence="3"/>
<keyword evidence="4" id="KW-1185">Reference proteome</keyword>